<dbReference type="EC" id="4.2.1.130" evidence="1"/>
<dbReference type="GO" id="GO:0019172">
    <property type="term" value="F:glyoxalase III activity"/>
    <property type="evidence" value="ECO:0007669"/>
    <property type="project" value="UniProtKB-EC"/>
</dbReference>
<dbReference type="CDD" id="cd03141">
    <property type="entry name" value="GATase1_Hsp31_like"/>
    <property type="match status" value="1"/>
</dbReference>
<dbReference type="Gene3D" id="3.40.50.880">
    <property type="match status" value="1"/>
</dbReference>
<dbReference type="InterPro" id="IPR029062">
    <property type="entry name" value="Class_I_gatase-like"/>
</dbReference>
<dbReference type="OrthoDB" id="543156at2759"/>
<protein>
    <recommendedName>
        <fullName evidence="1">D-lactate dehydratase</fullName>
        <ecNumber evidence="1">4.2.1.130</ecNumber>
    </recommendedName>
</protein>
<organism evidence="4 5">
    <name type="scientific">Morchella conica CCBAS932</name>
    <dbReference type="NCBI Taxonomy" id="1392247"/>
    <lineage>
        <taxon>Eukaryota</taxon>
        <taxon>Fungi</taxon>
        <taxon>Dikarya</taxon>
        <taxon>Ascomycota</taxon>
        <taxon>Pezizomycotina</taxon>
        <taxon>Pezizomycetes</taxon>
        <taxon>Pezizales</taxon>
        <taxon>Morchellaceae</taxon>
        <taxon>Morchella</taxon>
    </lineage>
</organism>
<dbReference type="AlphaFoldDB" id="A0A3N4KGL4"/>
<dbReference type="PANTHER" id="PTHR48094:SF22">
    <property type="entry name" value="DJ-1_PFPI DOMAIN-CONTAINING PROTEIN"/>
    <property type="match status" value="1"/>
</dbReference>
<feature type="domain" description="DJ-1/PfpI" evidence="3">
    <location>
        <begin position="103"/>
        <end position="241"/>
    </location>
</feature>
<dbReference type="PANTHER" id="PTHR48094">
    <property type="entry name" value="PROTEIN/NUCLEIC ACID DEGLYCASE DJ-1-RELATED"/>
    <property type="match status" value="1"/>
</dbReference>
<dbReference type="InterPro" id="IPR002818">
    <property type="entry name" value="DJ-1/PfpI"/>
</dbReference>
<reference evidence="4 5" key="1">
    <citation type="journal article" date="2018" name="Nat. Ecol. Evol.">
        <title>Pezizomycetes genomes reveal the molecular basis of ectomycorrhizal truffle lifestyle.</title>
        <authorList>
            <person name="Murat C."/>
            <person name="Payen T."/>
            <person name="Noel B."/>
            <person name="Kuo A."/>
            <person name="Morin E."/>
            <person name="Chen J."/>
            <person name="Kohler A."/>
            <person name="Krizsan K."/>
            <person name="Balestrini R."/>
            <person name="Da Silva C."/>
            <person name="Montanini B."/>
            <person name="Hainaut M."/>
            <person name="Levati E."/>
            <person name="Barry K.W."/>
            <person name="Belfiori B."/>
            <person name="Cichocki N."/>
            <person name="Clum A."/>
            <person name="Dockter R.B."/>
            <person name="Fauchery L."/>
            <person name="Guy J."/>
            <person name="Iotti M."/>
            <person name="Le Tacon F."/>
            <person name="Lindquist E.A."/>
            <person name="Lipzen A."/>
            <person name="Malagnac F."/>
            <person name="Mello A."/>
            <person name="Molinier V."/>
            <person name="Miyauchi S."/>
            <person name="Poulain J."/>
            <person name="Riccioni C."/>
            <person name="Rubini A."/>
            <person name="Sitrit Y."/>
            <person name="Splivallo R."/>
            <person name="Traeger S."/>
            <person name="Wang M."/>
            <person name="Zifcakova L."/>
            <person name="Wipf D."/>
            <person name="Zambonelli A."/>
            <person name="Paolocci F."/>
            <person name="Nowrousian M."/>
            <person name="Ottonello S."/>
            <person name="Baldrian P."/>
            <person name="Spatafora J.W."/>
            <person name="Henrissat B."/>
            <person name="Nagy L.G."/>
            <person name="Aury J.M."/>
            <person name="Wincker P."/>
            <person name="Grigoriev I.V."/>
            <person name="Bonfante P."/>
            <person name="Martin F.M."/>
        </authorList>
    </citation>
    <scope>NUCLEOTIDE SEQUENCE [LARGE SCALE GENOMIC DNA]</scope>
    <source>
        <strain evidence="4 5">CCBAS932</strain>
    </source>
</reference>
<dbReference type="EMBL" id="ML119162">
    <property type="protein sequence ID" value="RPB08499.1"/>
    <property type="molecule type" value="Genomic_DNA"/>
</dbReference>
<name>A0A3N4KGL4_9PEZI</name>
<dbReference type="GO" id="GO:0005737">
    <property type="term" value="C:cytoplasm"/>
    <property type="evidence" value="ECO:0007669"/>
    <property type="project" value="TreeGrafter"/>
</dbReference>
<evidence type="ECO:0000313" key="4">
    <source>
        <dbReference type="EMBL" id="RPB08499.1"/>
    </source>
</evidence>
<evidence type="ECO:0000256" key="2">
    <source>
        <dbReference type="ARBA" id="ARBA00048082"/>
    </source>
</evidence>
<dbReference type="Proteomes" id="UP000277580">
    <property type="component" value="Unassembled WGS sequence"/>
</dbReference>
<sequence length="249" mass="27652">MSDQKKVLIVLSGCHSIAIQKKDGSKIEQETGYFLKELAQPLQLLLDNDYSVTFATPGGQEPRLDTLSDSSLWFLGNYYELNREKELIKRLDKEISNPRSLSSISDSELSSFSGVFVPGGHGPMGDLGKDPELGRILNHFHKQHKVICHGPIALLSTKLAENGEFAYKDYRVTCYANKEEMTNELMWGAKLETKVEDALREAGAKVEVSTIPLMPNVVRDRELVSGEGPSSAYAFGQEFVKTLREGVVV</sequence>
<comment type="catalytic activity">
    <reaction evidence="2">
        <text>methylglyoxal + H2O = (R)-lactate + H(+)</text>
        <dbReference type="Rhea" id="RHEA:27754"/>
        <dbReference type="ChEBI" id="CHEBI:15377"/>
        <dbReference type="ChEBI" id="CHEBI:15378"/>
        <dbReference type="ChEBI" id="CHEBI:16004"/>
        <dbReference type="ChEBI" id="CHEBI:17158"/>
        <dbReference type="EC" id="4.2.1.130"/>
    </reaction>
</comment>
<proteinExistence type="predicted"/>
<dbReference type="GO" id="GO:0019243">
    <property type="term" value="P:methylglyoxal catabolic process to D-lactate via S-lactoyl-glutathione"/>
    <property type="evidence" value="ECO:0007669"/>
    <property type="project" value="TreeGrafter"/>
</dbReference>
<accession>A0A3N4KGL4</accession>
<evidence type="ECO:0000256" key="1">
    <source>
        <dbReference type="ARBA" id="ARBA00013134"/>
    </source>
</evidence>
<dbReference type="InterPro" id="IPR050325">
    <property type="entry name" value="Prot/Nucl_acid_deglycase"/>
</dbReference>
<dbReference type="Pfam" id="PF01965">
    <property type="entry name" value="DJ-1_PfpI"/>
    <property type="match status" value="1"/>
</dbReference>
<keyword evidence="5" id="KW-1185">Reference proteome</keyword>
<dbReference type="InParanoid" id="A0A3N4KGL4"/>
<evidence type="ECO:0000313" key="5">
    <source>
        <dbReference type="Proteomes" id="UP000277580"/>
    </source>
</evidence>
<dbReference type="SUPFAM" id="SSF52317">
    <property type="entry name" value="Class I glutamine amidotransferase-like"/>
    <property type="match status" value="1"/>
</dbReference>
<evidence type="ECO:0000259" key="3">
    <source>
        <dbReference type="Pfam" id="PF01965"/>
    </source>
</evidence>
<dbReference type="STRING" id="1392247.A0A3N4KGL4"/>
<gene>
    <name evidence="4" type="ORF">P167DRAFT_512041</name>
</gene>